<dbReference type="InterPro" id="IPR000210">
    <property type="entry name" value="BTB/POZ_dom"/>
</dbReference>
<dbReference type="Proteomes" id="UP000008281">
    <property type="component" value="Unassembled WGS sequence"/>
</dbReference>
<keyword evidence="3" id="KW-1185">Reference proteome</keyword>
<dbReference type="Pfam" id="PF00651">
    <property type="entry name" value="BTB"/>
    <property type="match status" value="1"/>
</dbReference>
<dbReference type="AlphaFoldDB" id="E3MZN0"/>
<evidence type="ECO:0000259" key="1">
    <source>
        <dbReference type="PROSITE" id="PS50097"/>
    </source>
</evidence>
<reference evidence="2" key="1">
    <citation type="submission" date="2007-07" db="EMBL/GenBank/DDBJ databases">
        <title>PCAP assembly of the Caenorhabditis remanei genome.</title>
        <authorList>
            <consortium name="The Caenorhabditis remanei Sequencing Consortium"/>
            <person name="Wilson R.K."/>
        </authorList>
    </citation>
    <scope>NUCLEOTIDE SEQUENCE [LARGE SCALE GENOMIC DNA]</scope>
    <source>
        <strain evidence="2">PB4641</strain>
    </source>
</reference>
<dbReference type="CDD" id="cd01165">
    <property type="entry name" value="BTB_POZ"/>
    <property type="match status" value="1"/>
</dbReference>
<dbReference type="PROSITE" id="PS50097">
    <property type="entry name" value="BTB"/>
    <property type="match status" value="1"/>
</dbReference>
<sequence>MSIKYTSEAYQVNRDTNVLETKTNSGITCVWSGNMNSIPYQINLTWKFDWSELKSQGVYELTGHINVISLINSFTPIKIDVQLTENNQEITKDFNGVVPVFNYEYFLTPHYTPIFEKPSYKDMFLPSDQNDTILVVDGKKFHVSKAFLSYHSEYFRALFSSNFKEGQMDEIPIGEVSYEDFALLLSTFYPNPVFPNDSTVEKILEMARRFLVSSAMSCAEHHLMYISRIIRERMLWLADEYGMPKLLEKCIHGLDTTYKVENLKQSEEFEKLSDETKLRVADQISKLSHI</sequence>
<proteinExistence type="predicted"/>
<name>E3MZN0_CAERE</name>
<dbReference type="InterPro" id="IPR011333">
    <property type="entry name" value="SKP1/BTB/POZ_sf"/>
</dbReference>
<feature type="domain" description="BTB" evidence="1">
    <location>
        <begin position="130"/>
        <end position="197"/>
    </location>
</feature>
<dbReference type="FunCoup" id="E3MZN0">
    <property type="interactions" value="27"/>
</dbReference>
<gene>
    <name evidence="2" type="ORF">CRE_06865</name>
</gene>
<dbReference type="STRING" id="31234.E3MZN0"/>
<evidence type="ECO:0000313" key="2">
    <source>
        <dbReference type="EMBL" id="EFP12975.1"/>
    </source>
</evidence>
<organism evidence="3">
    <name type="scientific">Caenorhabditis remanei</name>
    <name type="common">Caenorhabditis vulgaris</name>
    <dbReference type="NCBI Taxonomy" id="31234"/>
    <lineage>
        <taxon>Eukaryota</taxon>
        <taxon>Metazoa</taxon>
        <taxon>Ecdysozoa</taxon>
        <taxon>Nematoda</taxon>
        <taxon>Chromadorea</taxon>
        <taxon>Rhabditida</taxon>
        <taxon>Rhabditina</taxon>
        <taxon>Rhabditomorpha</taxon>
        <taxon>Rhabditoidea</taxon>
        <taxon>Rhabditidae</taxon>
        <taxon>Peloderinae</taxon>
        <taxon>Caenorhabditis</taxon>
    </lineage>
</organism>
<dbReference type="PANTHER" id="PTHR22744">
    <property type="entry name" value="HELIX LOOP HELIX PROTEIN 21-RELATED"/>
    <property type="match status" value="1"/>
</dbReference>
<dbReference type="InParanoid" id="E3MZN0"/>
<dbReference type="SUPFAM" id="SSF54695">
    <property type="entry name" value="POZ domain"/>
    <property type="match status" value="1"/>
</dbReference>
<dbReference type="OrthoDB" id="45365at2759"/>
<dbReference type="PANTHER" id="PTHR22744:SF14">
    <property type="entry name" value="BTB DOMAIN-CONTAINING PROTEIN-RELATED"/>
    <property type="match status" value="1"/>
</dbReference>
<dbReference type="eggNOG" id="ENOG502RFNH">
    <property type="taxonomic scope" value="Eukaryota"/>
</dbReference>
<evidence type="ECO:0000313" key="3">
    <source>
        <dbReference type="Proteomes" id="UP000008281"/>
    </source>
</evidence>
<dbReference type="Gene3D" id="3.30.710.10">
    <property type="entry name" value="Potassium Channel Kv1.1, Chain A"/>
    <property type="match status" value="1"/>
</dbReference>
<accession>E3MZN0</accession>
<dbReference type="EMBL" id="DS268501">
    <property type="protein sequence ID" value="EFP12975.1"/>
    <property type="molecule type" value="Genomic_DNA"/>
</dbReference>
<protein>
    <recommendedName>
        <fullName evidence="1">BTB domain-containing protein</fullName>
    </recommendedName>
</protein>
<dbReference type="SMART" id="SM00225">
    <property type="entry name" value="BTB"/>
    <property type="match status" value="1"/>
</dbReference>
<dbReference type="HOGENOM" id="CLU_036654_0_1_1"/>